<dbReference type="NCBIfam" id="TIGR00229">
    <property type="entry name" value="sensory_box"/>
    <property type="match status" value="2"/>
</dbReference>
<dbReference type="SMART" id="SM00086">
    <property type="entry name" value="PAC"/>
    <property type="match status" value="3"/>
</dbReference>
<dbReference type="SUPFAM" id="SSF55785">
    <property type="entry name" value="PYP-like sensor domain (PAS domain)"/>
    <property type="match status" value="4"/>
</dbReference>
<dbReference type="InterPro" id="IPR036097">
    <property type="entry name" value="HisK_dim/P_sf"/>
</dbReference>
<dbReference type="InterPro" id="IPR000700">
    <property type="entry name" value="PAS-assoc_C"/>
</dbReference>
<dbReference type="EMBL" id="FTOP01000002">
    <property type="protein sequence ID" value="SIS61482.1"/>
    <property type="molecule type" value="Genomic_DNA"/>
</dbReference>
<dbReference type="SUPFAM" id="SSF47384">
    <property type="entry name" value="Homodimeric domain of signal transducing histidine kinase"/>
    <property type="match status" value="1"/>
</dbReference>
<feature type="domain" description="PAC" evidence="8">
    <location>
        <begin position="789"/>
        <end position="851"/>
    </location>
</feature>
<keyword evidence="10" id="KW-1185">Reference proteome</keyword>
<protein>
    <recommendedName>
        <fullName evidence="2">histidine kinase</fullName>
        <ecNumber evidence="2">2.7.13.3</ecNumber>
    </recommendedName>
</protein>
<feature type="domain" description="PAS" evidence="7">
    <location>
        <begin position="731"/>
        <end position="802"/>
    </location>
</feature>
<dbReference type="InterPro" id="IPR035965">
    <property type="entry name" value="PAS-like_dom_sf"/>
</dbReference>
<evidence type="ECO:0000259" key="7">
    <source>
        <dbReference type="PROSITE" id="PS50112"/>
    </source>
</evidence>
<comment type="catalytic activity">
    <reaction evidence="1">
        <text>ATP + protein L-histidine = ADP + protein N-phospho-L-histidine.</text>
        <dbReference type="EC" id="2.7.13.3"/>
    </reaction>
</comment>
<dbReference type="InterPro" id="IPR005467">
    <property type="entry name" value="His_kinase_dom"/>
</dbReference>
<evidence type="ECO:0000313" key="10">
    <source>
        <dbReference type="Proteomes" id="UP000186026"/>
    </source>
</evidence>
<keyword evidence="3" id="KW-0597">Phosphoprotein</keyword>
<dbReference type="PRINTS" id="PR00344">
    <property type="entry name" value="BCTRLSENSOR"/>
</dbReference>
<dbReference type="Gene3D" id="1.10.287.130">
    <property type="match status" value="1"/>
</dbReference>
<accession>A0A1N7KIN4</accession>
<proteinExistence type="predicted"/>
<gene>
    <name evidence="9" type="ORF">SAMN05421761_102114</name>
</gene>
<dbReference type="Pfam" id="PF08447">
    <property type="entry name" value="PAS_3"/>
    <property type="match status" value="2"/>
</dbReference>
<feature type="domain" description="Histidine kinase" evidence="6">
    <location>
        <begin position="869"/>
        <end position="1083"/>
    </location>
</feature>
<dbReference type="OrthoDB" id="9766459at2"/>
<dbReference type="InterPro" id="IPR000014">
    <property type="entry name" value="PAS"/>
</dbReference>
<dbReference type="SUPFAM" id="SSF55781">
    <property type="entry name" value="GAF domain-like"/>
    <property type="match status" value="1"/>
</dbReference>
<dbReference type="AlphaFoldDB" id="A0A1N7KIN4"/>
<dbReference type="InterPro" id="IPR052162">
    <property type="entry name" value="Sensor_kinase/Photoreceptor"/>
</dbReference>
<dbReference type="Gene3D" id="3.30.450.20">
    <property type="entry name" value="PAS domain"/>
    <property type="match status" value="4"/>
</dbReference>
<dbReference type="STRING" id="529505.SAMN05421761_102114"/>
<evidence type="ECO:0000259" key="8">
    <source>
        <dbReference type="PROSITE" id="PS50113"/>
    </source>
</evidence>
<dbReference type="EC" id="2.7.13.3" evidence="2"/>
<dbReference type="Pfam" id="PF13185">
    <property type="entry name" value="GAF_2"/>
    <property type="match status" value="1"/>
</dbReference>
<dbReference type="CDD" id="cd00130">
    <property type="entry name" value="PAS"/>
    <property type="match status" value="2"/>
</dbReference>
<dbReference type="Pfam" id="PF02518">
    <property type="entry name" value="HATPase_c"/>
    <property type="match status" value="1"/>
</dbReference>
<reference evidence="10" key="1">
    <citation type="submission" date="2017-01" db="EMBL/GenBank/DDBJ databases">
        <authorList>
            <person name="Varghese N."/>
            <person name="Submissions S."/>
        </authorList>
    </citation>
    <scope>NUCLEOTIDE SEQUENCE [LARGE SCALE GENOMIC DNA]</scope>
    <source>
        <strain evidence="10">DSM 46698</strain>
    </source>
</reference>
<keyword evidence="4" id="KW-0808">Transferase</keyword>
<name>A0A1N7KIN4_9BACT</name>
<dbReference type="RefSeq" id="WP_076498350.1">
    <property type="nucleotide sequence ID" value="NZ_FTOP01000002.1"/>
</dbReference>
<organism evidence="9 10">
    <name type="scientific">Belliella pelovolcani</name>
    <dbReference type="NCBI Taxonomy" id="529505"/>
    <lineage>
        <taxon>Bacteria</taxon>
        <taxon>Pseudomonadati</taxon>
        <taxon>Bacteroidota</taxon>
        <taxon>Cytophagia</taxon>
        <taxon>Cytophagales</taxon>
        <taxon>Cyclobacteriaceae</taxon>
        <taxon>Belliella</taxon>
    </lineage>
</organism>
<evidence type="ECO:0000259" key="6">
    <source>
        <dbReference type="PROSITE" id="PS50109"/>
    </source>
</evidence>
<dbReference type="PROSITE" id="PS50109">
    <property type="entry name" value="HIS_KIN"/>
    <property type="match status" value="1"/>
</dbReference>
<dbReference type="Pfam" id="PF13426">
    <property type="entry name" value="PAS_9"/>
    <property type="match status" value="1"/>
</dbReference>
<dbReference type="PROSITE" id="PS50113">
    <property type="entry name" value="PAC"/>
    <property type="match status" value="1"/>
</dbReference>
<feature type="domain" description="PAS" evidence="7">
    <location>
        <begin position="456"/>
        <end position="508"/>
    </location>
</feature>
<dbReference type="InterPro" id="IPR001610">
    <property type="entry name" value="PAC"/>
</dbReference>
<sequence length="1094" mass="125881">MKPNQIHNSFDNILLTLKKYSNDTYELLYISSEIRGLINGDSKFFQESFFEHIFPTLPKPIFNYLFKALGNGDKFSCPILIKNKYFQWVKIEGYVISQEDNSYLINALISPQAISSDIPFSWLITDGQTVQLTRNNGYDLDWEKLIGSRFPFLDQSSLDTFKNQEGEAYLCIFPNRLYLTKRILAENVFLIQLEYHNNQTAMELGLPNPQESNLVYYELDVVTGEMILTGAVENVLGYQTEFFENFTQSRWRKLIHPDDDRVYDHGFEHSKTIVYKFLHADGHYIFLQDEIEKLSQEDRENKHLKLGVIGDISELKEIEKNLLDNKSILDELTGVVPGIVYMLKSFPDGTHQYIFISEGSRELAGLEPKEILEDEKSFEALILREDINQVLQADRDAYNNNQKFESQFRIKTKDGQIKWIYGASNRLEKYQNQSIWAGLFIDITQSKIKEEEALLQQLKYKLLFDENPVPIFQYDRNGNILTANQAFLSNIGLVKESEVKGQNLFELIGDQPIRQAYIDSIQKGSGFYEGPYISYFSKKLFHLRVNAKPIDNDSFQAILENITEQEYVQNILAELTERTSKFSGTAFFDQLTLFLSEKLGTEYCFISEVDDSLEKAEVISMFKNGEKQENFIYEIANSPCEHCLQSSSPLIILNDASKLFPKDEELVKLNISTYMGVTISDINNKNLGMLVLMNTKPVQYSPAYETVLKILADRIGAELSRINYERLLINSEMLFRSIAENFPKGTVEVLDTDFTYVYTDGKEYHQQGINPKDLIGKSIISRYSEEIGDKIKTQLEKVLAGESVMFEMLIDQQQYLKSGVPLKNEQNQIDRVLLVTQNITETKKAEEERNQLIKDLKSQNEELQRFAYIISHNLRAPIVNITALLDLYNSIDPEDPENIEVIDNLKTATGILNNTLQDLIDVVAIKKNKLPKIEKIDFKMLSSNIETSLSKQIEESGAVITKDFSSAPSINYIYSHLENFLTNLTTNAIKYRKPDEDLQIGIKTYEDGEYMVIEFKDNGIGIDLERYGDRLFGLYQRFHSHVEGKGLGLYLVREQIRAHDGNLHVESEVGKGTTFYIYLKNLIVNTEDILTTSN</sequence>
<keyword evidence="5" id="KW-0418">Kinase</keyword>
<dbReference type="InterPro" id="IPR036890">
    <property type="entry name" value="HATPase_C_sf"/>
</dbReference>
<evidence type="ECO:0000256" key="2">
    <source>
        <dbReference type="ARBA" id="ARBA00012438"/>
    </source>
</evidence>
<dbReference type="Pfam" id="PF08448">
    <property type="entry name" value="PAS_4"/>
    <property type="match status" value="1"/>
</dbReference>
<dbReference type="SMART" id="SM00091">
    <property type="entry name" value="PAS"/>
    <property type="match status" value="3"/>
</dbReference>
<evidence type="ECO:0000313" key="9">
    <source>
        <dbReference type="EMBL" id="SIS61482.1"/>
    </source>
</evidence>
<dbReference type="InterPro" id="IPR003018">
    <property type="entry name" value="GAF"/>
</dbReference>
<dbReference type="PANTHER" id="PTHR43304">
    <property type="entry name" value="PHYTOCHROME-LIKE PROTEIN CPH1"/>
    <property type="match status" value="1"/>
</dbReference>
<evidence type="ECO:0000256" key="1">
    <source>
        <dbReference type="ARBA" id="ARBA00000085"/>
    </source>
</evidence>
<dbReference type="InterPro" id="IPR004358">
    <property type="entry name" value="Sig_transdc_His_kin-like_C"/>
</dbReference>
<evidence type="ECO:0000256" key="4">
    <source>
        <dbReference type="ARBA" id="ARBA00022679"/>
    </source>
</evidence>
<dbReference type="InterPro" id="IPR013656">
    <property type="entry name" value="PAS_4"/>
</dbReference>
<dbReference type="InterPro" id="IPR029016">
    <property type="entry name" value="GAF-like_dom_sf"/>
</dbReference>
<evidence type="ECO:0000256" key="3">
    <source>
        <dbReference type="ARBA" id="ARBA00022553"/>
    </source>
</evidence>
<dbReference type="SMART" id="SM00387">
    <property type="entry name" value="HATPase_c"/>
    <property type="match status" value="1"/>
</dbReference>
<dbReference type="PANTHER" id="PTHR43304:SF1">
    <property type="entry name" value="PAC DOMAIN-CONTAINING PROTEIN"/>
    <property type="match status" value="1"/>
</dbReference>
<dbReference type="Gene3D" id="3.30.450.40">
    <property type="match status" value="1"/>
</dbReference>
<dbReference type="InterPro" id="IPR013655">
    <property type="entry name" value="PAS_fold_3"/>
</dbReference>
<dbReference type="Gene3D" id="3.30.565.10">
    <property type="entry name" value="Histidine kinase-like ATPase, C-terminal domain"/>
    <property type="match status" value="1"/>
</dbReference>
<dbReference type="SUPFAM" id="SSF55874">
    <property type="entry name" value="ATPase domain of HSP90 chaperone/DNA topoisomerase II/histidine kinase"/>
    <property type="match status" value="1"/>
</dbReference>
<dbReference type="Proteomes" id="UP000186026">
    <property type="component" value="Unassembled WGS sequence"/>
</dbReference>
<dbReference type="PROSITE" id="PS50112">
    <property type="entry name" value="PAS"/>
    <property type="match status" value="2"/>
</dbReference>
<dbReference type="GO" id="GO:0000155">
    <property type="term" value="F:phosphorelay sensor kinase activity"/>
    <property type="evidence" value="ECO:0007669"/>
    <property type="project" value="InterPro"/>
</dbReference>
<evidence type="ECO:0000256" key="5">
    <source>
        <dbReference type="ARBA" id="ARBA00022777"/>
    </source>
</evidence>
<dbReference type="InterPro" id="IPR003594">
    <property type="entry name" value="HATPase_dom"/>
</dbReference>